<evidence type="ECO:0000313" key="2">
    <source>
        <dbReference type="EMBL" id="KAK4641523.1"/>
    </source>
</evidence>
<dbReference type="Proteomes" id="UP001322138">
    <property type="component" value="Unassembled WGS sequence"/>
</dbReference>
<dbReference type="EMBL" id="JAFFGZ010000007">
    <property type="protein sequence ID" value="KAK4641523.1"/>
    <property type="molecule type" value="Genomic_DNA"/>
</dbReference>
<organism evidence="2 3">
    <name type="scientific">Podospora bellae-mahoneyi</name>
    <dbReference type="NCBI Taxonomy" id="2093777"/>
    <lineage>
        <taxon>Eukaryota</taxon>
        <taxon>Fungi</taxon>
        <taxon>Dikarya</taxon>
        <taxon>Ascomycota</taxon>
        <taxon>Pezizomycotina</taxon>
        <taxon>Sordariomycetes</taxon>
        <taxon>Sordariomycetidae</taxon>
        <taxon>Sordariales</taxon>
        <taxon>Podosporaceae</taxon>
        <taxon>Podospora</taxon>
    </lineage>
</organism>
<accession>A0ABR0FC30</accession>
<evidence type="ECO:0000256" key="1">
    <source>
        <dbReference type="SAM" id="MobiDB-lite"/>
    </source>
</evidence>
<keyword evidence="3" id="KW-1185">Reference proteome</keyword>
<feature type="region of interest" description="Disordered" evidence="1">
    <location>
        <begin position="556"/>
        <end position="610"/>
    </location>
</feature>
<gene>
    <name evidence="2" type="ORF">QC761_501090</name>
</gene>
<reference evidence="2 3" key="1">
    <citation type="journal article" date="2023" name="bioRxiv">
        <title>High-quality genome assemblies of four members of thePodospora anserinaspecies complex.</title>
        <authorList>
            <person name="Ament-Velasquez S.L."/>
            <person name="Vogan A.A."/>
            <person name="Wallerman O."/>
            <person name="Hartmann F."/>
            <person name="Gautier V."/>
            <person name="Silar P."/>
            <person name="Giraud T."/>
            <person name="Johannesson H."/>
        </authorList>
    </citation>
    <scope>NUCLEOTIDE SEQUENCE [LARGE SCALE GENOMIC DNA]</scope>
    <source>
        <strain evidence="2 3">CBS 112042</strain>
    </source>
</reference>
<dbReference type="RefSeq" id="XP_062730499.1">
    <property type="nucleotide sequence ID" value="XM_062879357.1"/>
</dbReference>
<proteinExistence type="predicted"/>
<feature type="compositionally biased region" description="Basic and acidic residues" evidence="1">
    <location>
        <begin position="600"/>
        <end position="610"/>
    </location>
</feature>
<comment type="caution">
    <text evidence="2">The sequence shown here is derived from an EMBL/GenBank/DDBJ whole genome shotgun (WGS) entry which is preliminary data.</text>
</comment>
<sequence length="610" mass="67066">MTSLLRAIKIQNHSSDNTALLPMRVNPPRAEPDAAQLKEKLPSLNLKGDVSAAQISAENEKSPSPQDADAFSVVASGADSGYGSTASTPQENKHNFLDRTSVPVSVPQVFDKPISDDQRDRFFDFRYQYNNSLWKAISKGNKKPHPGDISMKLKYMGSDEESAKLFIVIQCEKRVAKRVRHFFAQEHIQQDLKPDFEVYILDKGVIRLSTEDTLDVSAHLDGRVTGEIIEVFGLTASHPVEEGNDLGRWDDDDFDSEEFTDTDSISELNESDAYPQPSHSPKLNAMTSIGKVAHDSLRLSSTTSANHDWALIKLNTAVLPNLAPDSHPPSLFGINLLASRVPLQPQQKIDVVVMTSHGLQKGSLVSNGSSIMMFPGRTFLQTLDLVLRSDSELRPGDSGSWVVSETTHEVYGHVISVDALGEAHLVPLESTLSDIRAQLDVDEVALPTKADLELSWTETPKITGDSAMPMGDYELGQDHDIAETRHKVGLHGLTQEKQQPACTIREITDSSDSALSVLQPVLRVPLPLSALAEQSRQFAKKQNEVYHFRKLLDSHVTTRGEQSTPTLPSLHPMTEALSGSSKKKWKATIERSISPTEGEAFEKEQGAGDS</sequence>
<name>A0ABR0FC30_9PEZI</name>
<dbReference type="GeneID" id="87898839"/>
<protein>
    <submittedName>
        <fullName evidence="2">Uncharacterized protein</fullName>
    </submittedName>
</protein>
<evidence type="ECO:0000313" key="3">
    <source>
        <dbReference type="Proteomes" id="UP001322138"/>
    </source>
</evidence>